<feature type="compositionally biased region" description="Basic and acidic residues" evidence="1">
    <location>
        <begin position="26"/>
        <end position="37"/>
    </location>
</feature>
<feature type="compositionally biased region" description="Polar residues" evidence="1">
    <location>
        <begin position="38"/>
        <end position="47"/>
    </location>
</feature>
<comment type="caution">
    <text evidence="2">The sequence shown here is derived from an EMBL/GenBank/DDBJ whole genome shotgun (WGS) entry which is preliminary data.</text>
</comment>
<organism evidence="2 3">
    <name type="scientific">Prunus dulcis</name>
    <name type="common">Almond</name>
    <name type="synonym">Amygdalus dulcis</name>
    <dbReference type="NCBI Taxonomy" id="3755"/>
    <lineage>
        <taxon>Eukaryota</taxon>
        <taxon>Viridiplantae</taxon>
        <taxon>Streptophyta</taxon>
        <taxon>Embryophyta</taxon>
        <taxon>Tracheophyta</taxon>
        <taxon>Spermatophyta</taxon>
        <taxon>Magnoliopsida</taxon>
        <taxon>eudicotyledons</taxon>
        <taxon>Gunneridae</taxon>
        <taxon>Pentapetalae</taxon>
        <taxon>rosids</taxon>
        <taxon>fabids</taxon>
        <taxon>Rosales</taxon>
        <taxon>Rosaceae</taxon>
        <taxon>Amygdaloideae</taxon>
        <taxon>Amygdaleae</taxon>
        <taxon>Prunus</taxon>
    </lineage>
</organism>
<feature type="compositionally biased region" description="Basic and acidic residues" evidence="1">
    <location>
        <begin position="1"/>
        <end position="19"/>
    </location>
</feature>
<dbReference type="AlphaFoldDB" id="A0AAD4Z7I3"/>
<gene>
    <name evidence="2" type="ORF">L3X38_025934</name>
</gene>
<dbReference type="Proteomes" id="UP001054821">
    <property type="component" value="Chromosome 4"/>
</dbReference>
<keyword evidence="3" id="KW-1185">Reference proteome</keyword>
<proteinExistence type="predicted"/>
<feature type="region of interest" description="Disordered" evidence="1">
    <location>
        <begin position="1"/>
        <end position="50"/>
    </location>
</feature>
<protein>
    <submittedName>
        <fullName evidence="2">Uncharacterized protein</fullName>
    </submittedName>
</protein>
<evidence type="ECO:0000313" key="3">
    <source>
        <dbReference type="Proteomes" id="UP001054821"/>
    </source>
</evidence>
<evidence type="ECO:0000256" key="1">
    <source>
        <dbReference type="SAM" id="MobiDB-lite"/>
    </source>
</evidence>
<evidence type="ECO:0000313" key="2">
    <source>
        <dbReference type="EMBL" id="KAI5335800.1"/>
    </source>
</evidence>
<sequence length="70" mass="8227">MRRYDMGKHKGWKFERERTPPSGKYSNDDAFRRKEFDTSGSQQSKSTARWEIGSERNIRITSNIVDEDGV</sequence>
<reference evidence="2 3" key="1">
    <citation type="journal article" date="2022" name="G3 (Bethesda)">
        <title>Whole-genome sequence and methylome profiling of the almond [Prunus dulcis (Mill.) D.A. Webb] cultivar 'Nonpareil'.</title>
        <authorList>
            <person name="D'Amico-Willman K.M."/>
            <person name="Ouma W.Z."/>
            <person name="Meulia T."/>
            <person name="Sideli G.M."/>
            <person name="Gradziel T.M."/>
            <person name="Fresnedo-Ramirez J."/>
        </authorList>
    </citation>
    <scope>NUCLEOTIDE SEQUENCE [LARGE SCALE GENOMIC DNA]</scope>
    <source>
        <strain evidence="2">Clone GOH B32 T37-40</strain>
    </source>
</reference>
<name>A0AAD4Z7I3_PRUDU</name>
<dbReference type="EMBL" id="JAJFAZ020000004">
    <property type="protein sequence ID" value="KAI5335800.1"/>
    <property type="molecule type" value="Genomic_DNA"/>
</dbReference>
<accession>A0AAD4Z7I3</accession>